<evidence type="ECO:0000256" key="2">
    <source>
        <dbReference type="ARBA" id="ARBA00012121"/>
    </source>
</evidence>
<dbReference type="GO" id="GO:0005737">
    <property type="term" value="C:cytoplasm"/>
    <property type="evidence" value="ECO:0007669"/>
    <property type="project" value="TreeGrafter"/>
</dbReference>
<dbReference type="NCBIfam" id="NF004041">
    <property type="entry name" value="PRK05541.1"/>
    <property type="match status" value="1"/>
</dbReference>
<dbReference type="InterPro" id="IPR027417">
    <property type="entry name" value="P-loop_NTPase"/>
</dbReference>
<dbReference type="Pfam" id="PF01583">
    <property type="entry name" value="APS_kinase"/>
    <property type="match status" value="1"/>
</dbReference>
<keyword evidence="6" id="KW-0597">Phosphoprotein</keyword>
<evidence type="ECO:0000256" key="6">
    <source>
        <dbReference type="HAMAP-Rule" id="MF_00065"/>
    </source>
</evidence>
<dbReference type="PANTHER" id="PTHR42700:SF1">
    <property type="entry name" value="SULFATE ADENYLYLTRANSFERASE"/>
    <property type="match status" value="1"/>
</dbReference>
<evidence type="ECO:0000313" key="9">
    <source>
        <dbReference type="EMBL" id="REE81215.1"/>
    </source>
</evidence>
<dbReference type="GO" id="GO:0004020">
    <property type="term" value="F:adenylylsulfate kinase activity"/>
    <property type="evidence" value="ECO:0007669"/>
    <property type="project" value="UniProtKB-UniRule"/>
</dbReference>
<evidence type="ECO:0000256" key="5">
    <source>
        <dbReference type="ARBA" id="ARBA00022840"/>
    </source>
</evidence>
<comment type="caution">
    <text evidence="9">The sequence shown here is derived from an EMBL/GenBank/DDBJ whole genome shotgun (WGS) entry which is preliminary data.</text>
</comment>
<dbReference type="HAMAP" id="MF_00065">
    <property type="entry name" value="Adenylyl_sulf_kinase"/>
    <property type="match status" value="1"/>
</dbReference>
<dbReference type="GO" id="GO:0005524">
    <property type="term" value="F:ATP binding"/>
    <property type="evidence" value="ECO:0007669"/>
    <property type="project" value="UniProtKB-UniRule"/>
</dbReference>
<dbReference type="NCBIfam" id="TIGR00455">
    <property type="entry name" value="apsK"/>
    <property type="match status" value="1"/>
</dbReference>
<dbReference type="Gene3D" id="3.40.50.300">
    <property type="entry name" value="P-loop containing nucleotide triphosphate hydrolases"/>
    <property type="match status" value="1"/>
</dbReference>
<dbReference type="GO" id="GO:0010134">
    <property type="term" value="P:sulfate assimilation via adenylyl sulfate reduction"/>
    <property type="evidence" value="ECO:0007669"/>
    <property type="project" value="TreeGrafter"/>
</dbReference>
<keyword evidence="6 7" id="KW-0418">Kinase</keyword>
<feature type="domain" description="APS kinase" evidence="8">
    <location>
        <begin position="6"/>
        <end position="152"/>
    </location>
</feature>
<dbReference type="InterPro" id="IPR050512">
    <property type="entry name" value="Sulf_AdTrans/APS_kinase"/>
</dbReference>
<accession>A0A3D9RX06</accession>
<dbReference type="InterPro" id="IPR059117">
    <property type="entry name" value="APS_kinase_dom"/>
</dbReference>
<dbReference type="UniPathway" id="UPA00140">
    <property type="reaction ID" value="UER00205"/>
</dbReference>
<feature type="binding site" evidence="6">
    <location>
        <begin position="13"/>
        <end position="20"/>
    </location>
    <ligand>
        <name>ATP</name>
        <dbReference type="ChEBI" id="CHEBI:30616"/>
    </ligand>
</feature>
<dbReference type="EMBL" id="QTTN01000019">
    <property type="protein sequence ID" value="REE81215.1"/>
    <property type="molecule type" value="Genomic_DNA"/>
</dbReference>
<evidence type="ECO:0000256" key="1">
    <source>
        <dbReference type="ARBA" id="ARBA00001823"/>
    </source>
</evidence>
<comment type="pathway">
    <text evidence="6 7">Sulfur metabolism; hydrogen sulfide biosynthesis; sulfite from sulfate: step 2/3.</text>
</comment>
<evidence type="ECO:0000313" key="10">
    <source>
        <dbReference type="Proteomes" id="UP000256304"/>
    </source>
</evidence>
<dbReference type="OrthoDB" id="9804504at2"/>
<dbReference type="Proteomes" id="UP000256304">
    <property type="component" value="Unassembled WGS sequence"/>
</dbReference>
<dbReference type="NCBIfam" id="NF002059">
    <property type="entry name" value="PRK00889.1"/>
    <property type="match status" value="1"/>
</dbReference>
<feature type="active site" description="Phosphoserine intermediate" evidence="6">
    <location>
        <position position="87"/>
    </location>
</feature>
<name>A0A3D9RX06_9BACL</name>
<dbReference type="RefSeq" id="WP_116190212.1">
    <property type="nucleotide sequence ID" value="NZ_QTTN01000019.1"/>
</dbReference>
<comment type="catalytic activity">
    <reaction evidence="1 6 7">
        <text>adenosine 5'-phosphosulfate + ATP = 3'-phosphoadenylyl sulfate + ADP + H(+)</text>
        <dbReference type="Rhea" id="RHEA:24152"/>
        <dbReference type="ChEBI" id="CHEBI:15378"/>
        <dbReference type="ChEBI" id="CHEBI:30616"/>
        <dbReference type="ChEBI" id="CHEBI:58243"/>
        <dbReference type="ChEBI" id="CHEBI:58339"/>
        <dbReference type="ChEBI" id="CHEBI:456216"/>
        <dbReference type="EC" id="2.7.1.25"/>
    </reaction>
</comment>
<comment type="function">
    <text evidence="6 7">Catalyzes the synthesis of activated sulfate.</text>
</comment>
<dbReference type="NCBIfam" id="NF003013">
    <property type="entry name" value="PRK03846.1"/>
    <property type="match status" value="1"/>
</dbReference>
<sequence>MNSTYGSVLWFTGLSGAGKTTTAKSVEKKLRERGRRVELLDGDELRTTVCKGLGFSREDRIENVKRIAYIANLLSRNGVDVLVSAISPYKEMRDYARQQIQNYIEVYVKCPLHVCEMRDVKGLYAKARAGEIKNFTGITDPYEEPECPELTLLSSSATLDQNVQTVITYLEQAATSSIKKGLSLR</sequence>
<keyword evidence="4 6" id="KW-0547">Nucleotide-binding</keyword>
<keyword evidence="3 6" id="KW-0808">Transferase</keyword>
<proteinExistence type="inferred from homology"/>
<evidence type="ECO:0000256" key="4">
    <source>
        <dbReference type="ARBA" id="ARBA00022741"/>
    </source>
</evidence>
<dbReference type="GO" id="GO:0019379">
    <property type="term" value="P:sulfate assimilation, phosphoadenylyl sulfate reduction by phosphoadenylyl-sulfate reductase (thioredoxin)"/>
    <property type="evidence" value="ECO:0007669"/>
    <property type="project" value="TreeGrafter"/>
</dbReference>
<evidence type="ECO:0000256" key="3">
    <source>
        <dbReference type="ARBA" id="ARBA00022679"/>
    </source>
</evidence>
<dbReference type="GO" id="GO:0070814">
    <property type="term" value="P:hydrogen sulfide biosynthetic process"/>
    <property type="evidence" value="ECO:0007669"/>
    <property type="project" value="UniProtKB-UniRule"/>
</dbReference>
<protein>
    <recommendedName>
        <fullName evidence="2 6">Adenylyl-sulfate kinase</fullName>
        <ecNumber evidence="2 6">2.7.1.25</ecNumber>
    </recommendedName>
    <alternativeName>
        <fullName evidence="6">APS kinase</fullName>
    </alternativeName>
    <alternativeName>
        <fullName evidence="6">ATP adenosine-5'-phosphosulfate 3'-phosphotransferase</fullName>
    </alternativeName>
    <alternativeName>
        <fullName evidence="6">Adenosine-5'-phosphosulfate kinase</fullName>
    </alternativeName>
</protein>
<dbReference type="AlphaFoldDB" id="A0A3D9RX06"/>
<evidence type="ECO:0000256" key="7">
    <source>
        <dbReference type="RuleBase" id="RU004347"/>
    </source>
</evidence>
<evidence type="ECO:0000259" key="8">
    <source>
        <dbReference type="Pfam" id="PF01583"/>
    </source>
</evidence>
<dbReference type="PANTHER" id="PTHR42700">
    <property type="entry name" value="SULFATE ADENYLYLTRANSFERASE"/>
    <property type="match status" value="1"/>
</dbReference>
<dbReference type="GO" id="GO:0004781">
    <property type="term" value="F:sulfate adenylyltransferase (ATP) activity"/>
    <property type="evidence" value="ECO:0007669"/>
    <property type="project" value="TreeGrafter"/>
</dbReference>
<dbReference type="CDD" id="cd02027">
    <property type="entry name" value="APSK"/>
    <property type="match status" value="1"/>
</dbReference>
<keyword evidence="10" id="KW-1185">Reference proteome</keyword>
<reference evidence="9 10" key="1">
    <citation type="submission" date="2018-08" db="EMBL/GenBank/DDBJ databases">
        <title>Genomic Encyclopedia of Type Strains, Phase III (KMG-III): the genomes of soil and plant-associated and newly described type strains.</title>
        <authorList>
            <person name="Whitman W."/>
        </authorList>
    </citation>
    <scope>NUCLEOTIDE SEQUENCE [LARGE SCALE GENOMIC DNA]</scope>
    <source>
        <strain evidence="9 10">CGMCC 1.10966</strain>
    </source>
</reference>
<dbReference type="EC" id="2.7.1.25" evidence="2 6"/>
<comment type="similarity">
    <text evidence="6 7">Belongs to the APS kinase family.</text>
</comment>
<keyword evidence="5 6" id="KW-0067">ATP-binding</keyword>
<dbReference type="InterPro" id="IPR002891">
    <property type="entry name" value="APS"/>
</dbReference>
<organism evidence="9 10">
    <name type="scientific">Paenibacillus taihuensis</name>
    <dbReference type="NCBI Taxonomy" id="1156355"/>
    <lineage>
        <taxon>Bacteria</taxon>
        <taxon>Bacillati</taxon>
        <taxon>Bacillota</taxon>
        <taxon>Bacilli</taxon>
        <taxon>Bacillales</taxon>
        <taxon>Paenibacillaceae</taxon>
        <taxon>Paenibacillus</taxon>
    </lineage>
</organism>
<gene>
    <name evidence="6" type="primary">cysC</name>
    <name evidence="9" type="ORF">A8990_11949</name>
</gene>
<dbReference type="SUPFAM" id="SSF52540">
    <property type="entry name" value="P-loop containing nucleoside triphosphate hydrolases"/>
    <property type="match status" value="1"/>
</dbReference>